<dbReference type="PRINTS" id="PR01438">
    <property type="entry name" value="UNVRSLSTRESS"/>
</dbReference>
<evidence type="ECO:0000256" key="1">
    <source>
        <dbReference type="ARBA" id="ARBA00008791"/>
    </source>
</evidence>
<feature type="region of interest" description="Disordered" evidence="2">
    <location>
        <begin position="1"/>
        <end position="25"/>
    </location>
</feature>
<dbReference type="PANTHER" id="PTHR46553:SF3">
    <property type="entry name" value="ADENINE NUCLEOTIDE ALPHA HYDROLASES-LIKE SUPERFAMILY PROTEIN"/>
    <property type="match status" value="1"/>
</dbReference>
<evidence type="ECO:0000256" key="2">
    <source>
        <dbReference type="SAM" id="MobiDB-lite"/>
    </source>
</evidence>
<dbReference type="OrthoDB" id="6174426at2"/>
<dbReference type="Proteomes" id="UP000199323">
    <property type="component" value="Unassembled WGS sequence"/>
</dbReference>
<dbReference type="Gene3D" id="3.40.50.620">
    <property type="entry name" value="HUPs"/>
    <property type="match status" value="1"/>
</dbReference>
<dbReference type="STRING" id="380248.SAMN05216251_117168"/>
<dbReference type="AlphaFoldDB" id="A0A1I2JFP3"/>
<feature type="domain" description="UspA" evidence="3">
    <location>
        <begin position="32"/>
        <end position="168"/>
    </location>
</feature>
<dbReference type="CDD" id="cd23659">
    <property type="entry name" value="USP_At3g01520-like"/>
    <property type="match status" value="1"/>
</dbReference>
<proteinExistence type="inferred from homology"/>
<organism evidence="4 5">
    <name type="scientific">Actinacidiphila alni</name>
    <dbReference type="NCBI Taxonomy" id="380248"/>
    <lineage>
        <taxon>Bacteria</taxon>
        <taxon>Bacillati</taxon>
        <taxon>Actinomycetota</taxon>
        <taxon>Actinomycetes</taxon>
        <taxon>Kitasatosporales</taxon>
        <taxon>Streptomycetaceae</taxon>
        <taxon>Actinacidiphila</taxon>
    </lineage>
</organism>
<sequence>MSEAARDAETGTAPDADAADTATATDAAGSGRIVVGVDGSDPSLQALRWAVRQAALTGAVLEAVIAWEMPSAYGWGGLPALPEDFDLEATTARVLDDAIEKALTPEQAATVTRRTVLGNAAQTILDRGEGADLIVVGVRGHGTFRATLLGSVSHTVTLHASCPVVVVRGSATV</sequence>
<dbReference type="InterPro" id="IPR006016">
    <property type="entry name" value="UspA"/>
</dbReference>
<dbReference type="EMBL" id="FONG01000017">
    <property type="protein sequence ID" value="SFF52918.1"/>
    <property type="molecule type" value="Genomic_DNA"/>
</dbReference>
<feature type="compositionally biased region" description="Low complexity" evidence="2">
    <location>
        <begin position="10"/>
        <end position="25"/>
    </location>
</feature>
<dbReference type="Pfam" id="PF00582">
    <property type="entry name" value="Usp"/>
    <property type="match status" value="1"/>
</dbReference>
<reference evidence="4 5" key="1">
    <citation type="submission" date="2016-10" db="EMBL/GenBank/DDBJ databases">
        <authorList>
            <person name="de Groot N.N."/>
        </authorList>
    </citation>
    <scope>NUCLEOTIDE SEQUENCE [LARGE SCALE GENOMIC DNA]</scope>
    <source>
        <strain evidence="4 5">CGMCC 4.3510</strain>
    </source>
</reference>
<dbReference type="SUPFAM" id="SSF52402">
    <property type="entry name" value="Adenine nucleotide alpha hydrolases-like"/>
    <property type="match status" value="1"/>
</dbReference>
<accession>A0A1I2JFP3</accession>
<comment type="similarity">
    <text evidence="1">Belongs to the universal stress protein A family.</text>
</comment>
<protein>
    <submittedName>
        <fullName evidence="4">Nucleotide-binding universal stress protein, UspA family</fullName>
    </submittedName>
</protein>
<evidence type="ECO:0000259" key="3">
    <source>
        <dbReference type="Pfam" id="PF00582"/>
    </source>
</evidence>
<dbReference type="PANTHER" id="PTHR46553">
    <property type="entry name" value="ADENINE NUCLEOTIDE ALPHA HYDROLASES-LIKE SUPERFAMILY PROTEIN"/>
    <property type="match status" value="1"/>
</dbReference>
<dbReference type="RefSeq" id="WP_093716058.1">
    <property type="nucleotide sequence ID" value="NZ_FONG01000017.1"/>
</dbReference>
<dbReference type="InterPro" id="IPR014729">
    <property type="entry name" value="Rossmann-like_a/b/a_fold"/>
</dbReference>
<evidence type="ECO:0000313" key="5">
    <source>
        <dbReference type="Proteomes" id="UP000199323"/>
    </source>
</evidence>
<evidence type="ECO:0000313" key="4">
    <source>
        <dbReference type="EMBL" id="SFF52918.1"/>
    </source>
</evidence>
<dbReference type="InterPro" id="IPR006015">
    <property type="entry name" value="Universal_stress_UspA"/>
</dbReference>
<gene>
    <name evidence="4" type="ORF">SAMN05216251_117168</name>
</gene>
<name>A0A1I2JFP3_9ACTN</name>
<keyword evidence="5" id="KW-1185">Reference proteome</keyword>